<feature type="chain" id="PRO_5014320594" evidence="12">
    <location>
        <begin position="31"/>
        <end position="952"/>
    </location>
</feature>
<dbReference type="GeneID" id="93664044"/>
<dbReference type="PROSITE" id="PS52016">
    <property type="entry name" value="TONB_DEPENDENT_REC_3"/>
    <property type="match status" value="1"/>
</dbReference>
<dbReference type="InterPro" id="IPR000531">
    <property type="entry name" value="Beta-barrel_TonB"/>
</dbReference>
<evidence type="ECO:0000256" key="9">
    <source>
        <dbReference type="PROSITE-ProRule" id="PRU01360"/>
    </source>
</evidence>
<proteinExistence type="inferred from homology"/>
<keyword evidence="15" id="KW-0675">Receptor</keyword>
<dbReference type="SUPFAM" id="SSF56935">
    <property type="entry name" value="Porins"/>
    <property type="match status" value="1"/>
</dbReference>
<dbReference type="InterPro" id="IPR037066">
    <property type="entry name" value="Plug_dom_sf"/>
</dbReference>
<evidence type="ECO:0000256" key="6">
    <source>
        <dbReference type="ARBA" id="ARBA00023077"/>
    </source>
</evidence>
<dbReference type="OrthoDB" id="176248at2"/>
<feature type="domain" description="TonB-dependent receptor plug" evidence="14">
    <location>
        <begin position="54"/>
        <end position="165"/>
    </location>
</feature>
<dbReference type="InterPro" id="IPR012910">
    <property type="entry name" value="Plug_dom"/>
</dbReference>
<gene>
    <name evidence="15" type="ORF">PCAR9_A30542</name>
</gene>
<comment type="similarity">
    <text evidence="9 11">Belongs to the TonB-dependent receptor family.</text>
</comment>
<dbReference type="InterPro" id="IPR010917">
    <property type="entry name" value="TonB_rcpt_CS"/>
</dbReference>
<evidence type="ECO:0000256" key="2">
    <source>
        <dbReference type="ARBA" id="ARBA00022448"/>
    </source>
</evidence>
<evidence type="ECO:0000256" key="7">
    <source>
        <dbReference type="ARBA" id="ARBA00023136"/>
    </source>
</evidence>
<comment type="subcellular location">
    <subcellularLocation>
        <location evidence="1 9">Cell outer membrane</location>
        <topology evidence="1 9">Multi-pass membrane protein</topology>
    </subcellularLocation>
</comment>
<dbReference type="RefSeq" id="WP_104642940.1">
    <property type="nucleotide sequence ID" value="NZ_LT965928.1"/>
</dbReference>
<evidence type="ECO:0000256" key="3">
    <source>
        <dbReference type="ARBA" id="ARBA00022452"/>
    </source>
</evidence>
<dbReference type="Pfam" id="PF00593">
    <property type="entry name" value="TonB_dep_Rec_b-barrel"/>
    <property type="match status" value="1"/>
</dbReference>
<evidence type="ECO:0000256" key="10">
    <source>
        <dbReference type="PROSITE-ProRule" id="PRU10144"/>
    </source>
</evidence>
<feature type="signal peptide" evidence="12">
    <location>
        <begin position="1"/>
        <end position="30"/>
    </location>
</feature>
<evidence type="ECO:0000256" key="11">
    <source>
        <dbReference type="RuleBase" id="RU003357"/>
    </source>
</evidence>
<dbReference type="PANTHER" id="PTHR47234">
    <property type="match status" value="1"/>
</dbReference>
<dbReference type="AlphaFoldDB" id="A0A2K4XAK7"/>
<dbReference type="EMBL" id="LT965928">
    <property type="protein sequence ID" value="SOU41362.1"/>
    <property type="molecule type" value="Genomic_DNA"/>
</dbReference>
<evidence type="ECO:0000256" key="12">
    <source>
        <dbReference type="SAM" id="SignalP"/>
    </source>
</evidence>
<evidence type="ECO:0000313" key="16">
    <source>
        <dbReference type="Proteomes" id="UP000238288"/>
    </source>
</evidence>
<organism evidence="15 16">
    <name type="scientific">Pseudoalteromonas carrageenovora IAM 12662</name>
    <dbReference type="NCBI Taxonomy" id="1314868"/>
    <lineage>
        <taxon>Bacteria</taxon>
        <taxon>Pseudomonadati</taxon>
        <taxon>Pseudomonadota</taxon>
        <taxon>Gammaproteobacteria</taxon>
        <taxon>Alteromonadales</taxon>
        <taxon>Pseudoalteromonadaceae</taxon>
        <taxon>Pseudoalteromonas</taxon>
    </lineage>
</organism>
<sequence length="952" mass="102716">MLNNQVSKAVRLALAFGAASTAAFSASTFAAEEESAEKVERIEVTGSRIKRTDMETASPVQITTAEEIAVSGFTRVEDMLNSLPQLEASSTAFQSNGATGTATLDLRGMGSQRTLVLINGRRAQAGGIYTQSADVNQIPASLIQRVEVLTGGGSSTYGADAVAGVVNFVMNDKFEGFAVDVGATAYQHDNDNDYIQGLMDDQDFDYPTGSSGLDGSSFDFSATLGGSFDGGKGHAVGYITYNKQNELRQGARDYSSCALNAAGTSCGGSGNAVVPNFYVSSPTDDGAFDWSDYDYWTLDGTGGFENSVGNLYNYAPINHFMRPDERHTFGLFADYEINDNFHPYVEAMFMRDRTTAQIAESGTFFNENYNIDYDSPLLSDQQRQDLTDRFGLTSGDQFATYIGKRNVEGGPRADQLEHNSFRLVLGTEGEINDMWSYDAFVQYGSTSSSSAYINDFFGPRIATALSANGEDCATSDGCIPYEVFEFEGITSEAAGSLTGTAILNGVTEQFIVGGYVTGEFDFGLPSSDYPIAAVFGTEYREETFSRTADEVYAQGLLLGQGGTTKSLNGEYDLTEFYTEVSLPILEDAPFAKSIAVDLGYRWSDYSTSGAEPTYKLALDWNVTDDWKVRTSYNRAVRAANNGELFANQSTGLWGGTDPCATDSPSLSAAQCANAGVSASQYGNVSASPASQYNGFFGGNPDLDPEIADTITFGIVANPFEGFNFSVDYWDIELEDAIGNINPEEIVTNCALTGDAVFCDNVQRTSGSGSLWIGDGQVVATNVNLGKLHWEGVDLSANYDVEIAGGMLKANLIGTYMLSKEYDNIPGVSEAYDCVGTLDNSCFAQPEWRHVLTLSYDMDTFWRATAKWRYFGEVSDYSGDDTLAQGGISSQSYLDLKGSFTINEYTSLLVGVNNVLDKEPPLLGGSLSTNANAIAGYYDTLGRYFHTTISFKF</sequence>
<evidence type="ECO:0000259" key="13">
    <source>
        <dbReference type="Pfam" id="PF00593"/>
    </source>
</evidence>
<keyword evidence="3 9" id="KW-1134">Transmembrane beta strand</keyword>
<name>A0A2K4XAK7_PSEVC</name>
<reference evidence="15 16" key="1">
    <citation type="submission" date="2017-11" db="EMBL/GenBank/DDBJ databases">
        <authorList>
            <person name="Han C.G."/>
        </authorList>
    </citation>
    <scope>NUCLEOTIDE SEQUENCE [LARGE SCALE GENOMIC DNA]</scope>
    <source>
        <strain evidence="16">ATCC 43555</strain>
    </source>
</reference>
<accession>A0A2K4XAK7</accession>
<dbReference type="Proteomes" id="UP000238288">
    <property type="component" value="Chromosome PCAR9a"/>
</dbReference>
<evidence type="ECO:0000256" key="5">
    <source>
        <dbReference type="ARBA" id="ARBA00022729"/>
    </source>
</evidence>
<keyword evidence="6 11" id="KW-0798">TonB box</keyword>
<evidence type="ECO:0000256" key="8">
    <source>
        <dbReference type="ARBA" id="ARBA00023237"/>
    </source>
</evidence>
<dbReference type="GO" id="GO:0009279">
    <property type="term" value="C:cell outer membrane"/>
    <property type="evidence" value="ECO:0007669"/>
    <property type="project" value="UniProtKB-SubCell"/>
</dbReference>
<dbReference type="PROSITE" id="PS01156">
    <property type="entry name" value="TONB_DEPENDENT_REC_2"/>
    <property type="match status" value="1"/>
</dbReference>
<dbReference type="InterPro" id="IPR036942">
    <property type="entry name" value="Beta-barrel_TonB_sf"/>
</dbReference>
<evidence type="ECO:0000256" key="4">
    <source>
        <dbReference type="ARBA" id="ARBA00022692"/>
    </source>
</evidence>
<dbReference type="Gene3D" id="2.170.130.10">
    <property type="entry name" value="TonB-dependent receptor, plug domain"/>
    <property type="match status" value="1"/>
</dbReference>
<keyword evidence="4 9" id="KW-0812">Transmembrane</keyword>
<protein>
    <submittedName>
        <fullName evidence="15">TonB-dependent receptor</fullName>
    </submittedName>
</protein>
<feature type="short sequence motif" description="TonB C-terminal box" evidence="10">
    <location>
        <begin position="935"/>
        <end position="952"/>
    </location>
</feature>
<keyword evidence="2 9" id="KW-0813">Transport</keyword>
<evidence type="ECO:0000313" key="15">
    <source>
        <dbReference type="EMBL" id="SOU41362.1"/>
    </source>
</evidence>
<keyword evidence="7 9" id="KW-0472">Membrane</keyword>
<feature type="domain" description="TonB-dependent receptor-like beta-barrel" evidence="13">
    <location>
        <begin position="372"/>
        <end position="914"/>
    </location>
</feature>
<dbReference type="Gene3D" id="2.40.170.20">
    <property type="entry name" value="TonB-dependent receptor, beta-barrel domain"/>
    <property type="match status" value="1"/>
</dbReference>
<evidence type="ECO:0000259" key="14">
    <source>
        <dbReference type="Pfam" id="PF07715"/>
    </source>
</evidence>
<evidence type="ECO:0000256" key="1">
    <source>
        <dbReference type="ARBA" id="ARBA00004571"/>
    </source>
</evidence>
<keyword evidence="8 9" id="KW-0998">Cell outer membrane</keyword>
<dbReference type="InterPro" id="IPR039426">
    <property type="entry name" value="TonB-dep_rcpt-like"/>
</dbReference>
<dbReference type="Pfam" id="PF07715">
    <property type="entry name" value="Plug"/>
    <property type="match status" value="1"/>
</dbReference>
<dbReference type="PANTHER" id="PTHR47234:SF2">
    <property type="entry name" value="TONB-DEPENDENT RECEPTOR"/>
    <property type="match status" value="1"/>
</dbReference>
<keyword evidence="5 12" id="KW-0732">Signal</keyword>